<reference evidence="1 2" key="1">
    <citation type="journal article" date="2014" name="Nat. Genet.">
        <title>Genome and transcriptome of the porcine whipworm Trichuris suis.</title>
        <authorList>
            <person name="Jex A.R."/>
            <person name="Nejsum P."/>
            <person name="Schwarz E.M."/>
            <person name="Hu L."/>
            <person name="Young N.D."/>
            <person name="Hall R.S."/>
            <person name="Korhonen P.K."/>
            <person name="Liao S."/>
            <person name="Thamsborg S."/>
            <person name="Xia J."/>
            <person name="Xu P."/>
            <person name="Wang S."/>
            <person name="Scheerlinck J.P."/>
            <person name="Hofmann A."/>
            <person name="Sternberg P.W."/>
            <person name="Wang J."/>
            <person name="Gasser R.B."/>
        </authorList>
    </citation>
    <scope>NUCLEOTIDE SEQUENCE [LARGE SCALE GENOMIC DNA]</scope>
    <source>
        <strain evidence="1">DCEP-RM93M</strain>
    </source>
</reference>
<accession>A0A085LUL8</accession>
<protein>
    <submittedName>
        <fullName evidence="1">Uncharacterized protein</fullName>
    </submittedName>
</protein>
<evidence type="ECO:0000313" key="1">
    <source>
        <dbReference type="EMBL" id="KFD48664.1"/>
    </source>
</evidence>
<name>A0A085LUL8_9BILA</name>
<keyword evidence="2" id="KW-1185">Reference proteome</keyword>
<evidence type="ECO:0000313" key="2">
    <source>
        <dbReference type="Proteomes" id="UP000030764"/>
    </source>
</evidence>
<dbReference type="Proteomes" id="UP000030764">
    <property type="component" value="Unassembled WGS sequence"/>
</dbReference>
<organism evidence="1 2">
    <name type="scientific">Trichuris suis</name>
    <name type="common">pig whipworm</name>
    <dbReference type="NCBI Taxonomy" id="68888"/>
    <lineage>
        <taxon>Eukaryota</taxon>
        <taxon>Metazoa</taxon>
        <taxon>Ecdysozoa</taxon>
        <taxon>Nematoda</taxon>
        <taxon>Enoplea</taxon>
        <taxon>Dorylaimia</taxon>
        <taxon>Trichinellida</taxon>
        <taxon>Trichuridae</taxon>
        <taxon>Trichuris</taxon>
    </lineage>
</organism>
<dbReference type="AlphaFoldDB" id="A0A085LUL8"/>
<gene>
    <name evidence="1" type="ORF">M513_10448</name>
</gene>
<sequence length="162" mass="18258">MLNVTALAYAGDYLTNESLWLAENSFLCRAEAVRRSGRGNSPVRKQVRFLGWHLILKKVKVPKSWCKHRITRSPQIKNGQVLTRYGERSKPGLHRSADFSLGTTTRSPQIKNGQVLTRYGERSKPGLHRSADFSLGTGIAFQIQQSGHHTQTKTTGRKEDKL</sequence>
<proteinExistence type="predicted"/>
<dbReference type="EMBL" id="KL363287">
    <property type="protein sequence ID" value="KFD48664.1"/>
    <property type="molecule type" value="Genomic_DNA"/>
</dbReference>